<proteinExistence type="predicted"/>
<keyword evidence="2" id="KW-1185">Reference proteome</keyword>
<dbReference type="RefSeq" id="WP_214235070.1">
    <property type="nucleotide sequence ID" value="NZ_JABBFR010000001.1"/>
</dbReference>
<evidence type="ECO:0000313" key="2">
    <source>
        <dbReference type="Proteomes" id="UP000790096"/>
    </source>
</evidence>
<comment type="caution">
    <text evidence="1">The sequence shown here is derived from an EMBL/GenBank/DDBJ whole genome shotgun (WGS) entry which is preliminary data.</text>
</comment>
<accession>A0ABS5SSQ1</accession>
<name>A0ABS5SSQ1_9GAMM</name>
<dbReference type="Proteomes" id="UP000790096">
    <property type="component" value="Unassembled WGS sequence"/>
</dbReference>
<dbReference type="EMBL" id="JABBFR010000001">
    <property type="protein sequence ID" value="MBT0722871.1"/>
    <property type="molecule type" value="Genomic_DNA"/>
</dbReference>
<organism evidence="1 2">
    <name type="scientific">Rosenbergiella gaditana</name>
    <dbReference type="NCBI Taxonomy" id="2726987"/>
    <lineage>
        <taxon>Bacteria</taxon>
        <taxon>Pseudomonadati</taxon>
        <taxon>Pseudomonadota</taxon>
        <taxon>Gammaproteobacteria</taxon>
        <taxon>Enterobacterales</taxon>
        <taxon>Erwiniaceae</taxon>
        <taxon>Rosenbergiella</taxon>
    </lineage>
</organism>
<evidence type="ECO:0000313" key="1">
    <source>
        <dbReference type="EMBL" id="MBT0722871.1"/>
    </source>
</evidence>
<gene>
    <name evidence="1" type="ORF">HH682_00125</name>
</gene>
<reference evidence="1 2" key="1">
    <citation type="submission" date="2020-04" db="EMBL/GenBank/DDBJ databases">
        <title>Genome sequencing of Rosenbergiella species.</title>
        <authorList>
            <person name="Alvarez-Perez S."/>
            <person name="Lievens B."/>
        </authorList>
    </citation>
    <scope>NUCLEOTIDE SEQUENCE [LARGE SCALE GENOMIC DNA]</scope>
    <source>
        <strain evidence="1 2">S61</strain>
    </source>
</reference>
<protein>
    <submittedName>
        <fullName evidence="1">Uncharacterized protein</fullName>
    </submittedName>
</protein>
<sequence length="56" mass="6183">MTVVIQYAQTVKVCLEEVKGFLVKTNQDPKAVIVGVIEGFEAQILPAKGCSFECFY</sequence>